<proteinExistence type="predicted"/>
<gene>
    <name evidence="2" type="ORF">BECKDK2373B_GA0170837_11208</name>
    <name evidence="1" type="ORF">BECKDK2373C_GA0170839_105032</name>
</gene>
<protein>
    <submittedName>
        <fullName evidence="2">Uncharacterized protein</fullName>
    </submittedName>
</protein>
<reference evidence="2" key="1">
    <citation type="submission" date="2019-02" db="EMBL/GenBank/DDBJ databases">
        <authorList>
            <person name="Gruber-Vodicka R. H."/>
            <person name="Seah K. B. B."/>
        </authorList>
    </citation>
    <scope>NUCLEOTIDE SEQUENCE</scope>
    <source>
        <strain evidence="1">BECK_DK161</strain>
        <strain evidence="2">BECK_DK47</strain>
    </source>
</reference>
<name>A0A450T8Y2_9GAMM</name>
<organism evidence="2">
    <name type="scientific">Candidatus Kentrum sp. DK</name>
    <dbReference type="NCBI Taxonomy" id="2126562"/>
    <lineage>
        <taxon>Bacteria</taxon>
        <taxon>Pseudomonadati</taxon>
        <taxon>Pseudomonadota</taxon>
        <taxon>Gammaproteobacteria</taxon>
        <taxon>Candidatus Kentrum</taxon>
    </lineage>
</organism>
<dbReference type="EMBL" id="CAADEY010000050">
    <property type="protein sequence ID" value="VFJ55911.1"/>
    <property type="molecule type" value="Genomic_DNA"/>
</dbReference>
<evidence type="ECO:0000313" key="1">
    <source>
        <dbReference type="EMBL" id="VFJ55911.1"/>
    </source>
</evidence>
<dbReference type="AlphaFoldDB" id="A0A450T8Y2"/>
<sequence>MTAKELVREIVENQPDDASYEEIIRELAFDRMVRRGLEDVRAGRVISHEEMKRHIAQWCK</sequence>
<evidence type="ECO:0000313" key="2">
    <source>
        <dbReference type="EMBL" id="VFJ63156.1"/>
    </source>
</evidence>
<accession>A0A450T8Y2</accession>
<dbReference type="EMBL" id="CAADEX010000120">
    <property type="protein sequence ID" value="VFJ63156.1"/>
    <property type="molecule type" value="Genomic_DNA"/>
</dbReference>